<gene>
    <name evidence="3" type="ORF">scyTo_0013317</name>
</gene>
<evidence type="ECO:0000256" key="2">
    <source>
        <dbReference type="SAM" id="Phobius"/>
    </source>
</evidence>
<protein>
    <recommendedName>
        <fullName evidence="5">Trans-golgi network protein 2</fullName>
    </recommendedName>
</protein>
<evidence type="ECO:0000256" key="1">
    <source>
        <dbReference type="SAM" id="MobiDB-lite"/>
    </source>
</evidence>
<sequence length="168" mass="18047">MENRTRTSNEDKTGAAGSGIHNVETGDRTSKNAVNEVRGSEHPAIAGQSEKDNEGDGKEGGADQEEDDETPETVGDENVKEAGDSATSNGGLVKDGAGTDIGAESVPRDEPESSHFFAYLVTTAVIVAVLYIAYHNKRKIIAVVIEGRRSKANRRPKSTDYQRLDQKM</sequence>
<keyword evidence="2" id="KW-0812">Transmembrane</keyword>
<feature type="region of interest" description="Disordered" evidence="1">
    <location>
        <begin position="1"/>
        <end position="110"/>
    </location>
</feature>
<dbReference type="PANTHER" id="PTHR16502">
    <property type="entry name" value="KERATINOCYTE-ASSOCIATED TRANSMEMBRANE PROTEIN 2"/>
    <property type="match status" value="1"/>
</dbReference>
<keyword evidence="2" id="KW-0472">Membrane</keyword>
<evidence type="ECO:0000313" key="3">
    <source>
        <dbReference type="EMBL" id="GCB64319.1"/>
    </source>
</evidence>
<feature type="compositionally biased region" description="Basic and acidic residues" evidence="1">
    <location>
        <begin position="1"/>
        <end position="13"/>
    </location>
</feature>
<evidence type="ECO:0008006" key="5">
    <source>
        <dbReference type="Google" id="ProtNLM"/>
    </source>
</evidence>
<evidence type="ECO:0000313" key="4">
    <source>
        <dbReference type="Proteomes" id="UP000288216"/>
    </source>
</evidence>
<organism evidence="3 4">
    <name type="scientific">Scyliorhinus torazame</name>
    <name type="common">Cloudy catshark</name>
    <name type="synonym">Catulus torazame</name>
    <dbReference type="NCBI Taxonomy" id="75743"/>
    <lineage>
        <taxon>Eukaryota</taxon>
        <taxon>Metazoa</taxon>
        <taxon>Chordata</taxon>
        <taxon>Craniata</taxon>
        <taxon>Vertebrata</taxon>
        <taxon>Chondrichthyes</taxon>
        <taxon>Elasmobranchii</taxon>
        <taxon>Galeomorphii</taxon>
        <taxon>Galeoidea</taxon>
        <taxon>Carcharhiniformes</taxon>
        <taxon>Scyliorhinidae</taxon>
        <taxon>Scyliorhinus</taxon>
    </lineage>
</organism>
<dbReference type="AlphaFoldDB" id="A0A401NTY5"/>
<keyword evidence="2" id="KW-1133">Transmembrane helix</keyword>
<comment type="caution">
    <text evidence="3">The sequence shown here is derived from an EMBL/GenBank/DDBJ whole genome shotgun (WGS) entry which is preliminary data.</text>
</comment>
<proteinExistence type="predicted"/>
<name>A0A401NTY5_SCYTO</name>
<feature type="transmembrane region" description="Helical" evidence="2">
    <location>
        <begin position="116"/>
        <end position="134"/>
    </location>
</feature>
<dbReference type="Pfam" id="PF17818">
    <property type="entry name" value="KCT2"/>
    <property type="match status" value="1"/>
</dbReference>
<feature type="compositionally biased region" description="Acidic residues" evidence="1">
    <location>
        <begin position="62"/>
        <end position="75"/>
    </location>
</feature>
<dbReference type="InterPro" id="IPR037645">
    <property type="entry name" value="KCT2"/>
</dbReference>
<dbReference type="EMBL" id="BFAA01006757">
    <property type="protein sequence ID" value="GCB64319.1"/>
    <property type="molecule type" value="Genomic_DNA"/>
</dbReference>
<accession>A0A401NTY5</accession>
<dbReference type="PANTHER" id="PTHR16502:SF0">
    <property type="entry name" value="KERATINOCYTE-ASSOCIATED TRANSMEMBRANE PROTEIN 2"/>
    <property type="match status" value="1"/>
</dbReference>
<reference evidence="3 4" key="1">
    <citation type="journal article" date="2018" name="Nat. Ecol. Evol.">
        <title>Shark genomes provide insights into elasmobranch evolution and the origin of vertebrates.</title>
        <authorList>
            <person name="Hara Y"/>
            <person name="Yamaguchi K"/>
            <person name="Onimaru K"/>
            <person name="Kadota M"/>
            <person name="Koyanagi M"/>
            <person name="Keeley SD"/>
            <person name="Tatsumi K"/>
            <person name="Tanaka K"/>
            <person name="Motone F"/>
            <person name="Kageyama Y"/>
            <person name="Nozu R"/>
            <person name="Adachi N"/>
            <person name="Nishimura O"/>
            <person name="Nakagawa R"/>
            <person name="Tanegashima C"/>
            <person name="Kiyatake I"/>
            <person name="Matsumoto R"/>
            <person name="Murakumo K"/>
            <person name="Nishida K"/>
            <person name="Terakita A"/>
            <person name="Kuratani S"/>
            <person name="Sato K"/>
            <person name="Hyodo S Kuraku.S."/>
        </authorList>
    </citation>
    <scope>NUCLEOTIDE SEQUENCE [LARGE SCALE GENOMIC DNA]</scope>
</reference>
<dbReference type="Proteomes" id="UP000288216">
    <property type="component" value="Unassembled WGS sequence"/>
</dbReference>
<feature type="compositionally biased region" description="Basic and acidic residues" evidence="1">
    <location>
        <begin position="49"/>
        <end position="61"/>
    </location>
</feature>
<keyword evidence="4" id="KW-1185">Reference proteome</keyword>
<dbReference type="STRING" id="75743.A0A401NTY5"/>
<dbReference type="OrthoDB" id="5846619at2759"/>